<dbReference type="InterPro" id="IPR000572">
    <property type="entry name" value="OxRdtase_Mopterin-bd_dom"/>
</dbReference>
<dbReference type="Pfam" id="PF00174">
    <property type="entry name" value="Oxidored_molyb"/>
    <property type="match status" value="1"/>
</dbReference>
<organism evidence="8 9">
    <name type="scientific">Actinomycetospora aeridis</name>
    <dbReference type="NCBI Taxonomy" id="3129231"/>
    <lineage>
        <taxon>Bacteria</taxon>
        <taxon>Bacillati</taxon>
        <taxon>Actinomycetota</taxon>
        <taxon>Actinomycetes</taxon>
        <taxon>Pseudonocardiales</taxon>
        <taxon>Pseudonocardiaceae</taxon>
        <taxon>Actinomycetospora</taxon>
    </lineage>
</organism>
<comment type="caution">
    <text evidence="8">The sequence shown here is derived from an EMBL/GenBank/DDBJ whole genome shotgun (WGS) entry which is preliminary data.</text>
</comment>
<evidence type="ECO:0000256" key="5">
    <source>
        <dbReference type="SAM" id="MobiDB-lite"/>
    </source>
</evidence>
<dbReference type="PANTHER" id="PTHR19372:SF7">
    <property type="entry name" value="SULFITE OXIDASE, MITOCHONDRIAL"/>
    <property type="match status" value="1"/>
</dbReference>
<dbReference type="SUPFAM" id="SSF56524">
    <property type="entry name" value="Oxidoreductase molybdopterin-binding domain"/>
    <property type="match status" value="1"/>
</dbReference>
<feature type="domain" description="Moybdenum cofactor oxidoreductase dimerisation" evidence="7">
    <location>
        <begin position="242"/>
        <end position="354"/>
    </location>
</feature>
<keyword evidence="2" id="KW-0500">Molybdenum</keyword>
<dbReference type="Gene3D" id="3.90.420.10">
    <property type="entry name" value="Oxidoreductase, molybdopterin-binding domain"/>
    <property type="match status" value="1"/>
</dbReference>
<feature type="domain" description="Oxidoreductase molybdopterin-binding" evidence="6">
    <location>
        <begin position="45"/>
        <end position="215"/>
    </location>
</feature>
<dbReference type="InterPro" id="IPR014756">
    <property type="entry name" value="Ig_E-set"/>
</dbReference>
<dbReference type="Proteomes" id="UP001370100">
    <property type="component" value="Unassembled WGS sequence"/>
</dbReference>
<dbReference type="SUPFAM" id="SSF81296">
    <property type="entry name" value="E set domains"/>
    <property type="match status" value="1"/>
</dbReference>
<dbReference type="RefSeq" id="WP_337712418.1">
    <property type="nucleotide sequence ID" value="NZ_JBBEGL010000002.1"/>
</dbReference>
<dbReference type="PRINTS" id="PR00407">
    <property type="entry name" value="EUMOPTERIN"/>
</dbReference>
<evidence type="ECO:0000256" key="1">
    <source>
        <dbReference type="ARBA" id="ARBA00001924"/>
    </source>
</evidence>
<evidence type="ECO:0000256" key="4">
    <source>
        <dbReference type="ARBA" id="ARBA00023002"/>
    </source>
</evidence>
<evidence type="ECO:0000256" key="3">
    <source>
        <dbReference type="ARBA" id="ARBA00022723"/>
    </source>
</evidence>
<dbReference type="Gene3D" id="2.60.40.650">
    <property type="match status" value="1"/>
</dbReference>
<accession>A0ABU8N0M4</accession>
<dbReference type="PANTHER" id="PTHR19372">
    <property type="entry name" value="SULFITE REDUCTASE"/>
    <property type="match status" value="1"/>
</dbReference>
<dbReference type="InterPro" id="IPR008335">
    <property type="entry name" value="Mopterin_OxRdtase_euk"/>
</dbReference>
<name>A0ABU8N0M4_9PSEU</name>
<dbReference type="CDD" id="cd02110">
    <property type="entry name" value="SO_family_Moco_dimer"/>
    <property type="match status" value="1"/>
</dbReference>
<keyword evidence="3" id="KW-0479">Metal-binding</keyword>
<evidence type="ECO:0000256" key="2">
    <source>
        <dbReference type="ARBA" id="ARBA00022505"/>
    </source>
</evidence>
<comment type="cofactor">
    <cofactor evidence="1">
        <name>Mo-molybdopterin</name>
        <dbReference type="ChEBI" id="CHEBI:71302"/>
    </cofactor>
</comment>
<dbReference type="InterPro" id="IPR005066">
    <property type="entry name" value="MoCF_OxRdtse_dimer"/>
</dbReference>
<protein>
    <submittedName>
        <fullName evidence="8">Sulfite oxidase</fullName>
    </submittedName>
</protein>
<reference evidence="8 9" key="1">
    <citation type="submission" date="2024-03" db="EMBL/GenBank/DDBJ databases">
        <title>Actinomycetospora sp. OC33-EN06, a novel actinomycete isolated from wild orchid (Aerides multiflora).</title>
        <authorList>
            <person name="Suriyachadkun C."/>
        </authorList>
    </citation>
    <scope>NUCLEOTIDE SEQUENCE [LARGE SCALE GENOMIC DNA]</scope>
    <source>
        <strain evidence="8 9">OC33-EN06</strain>
    </source>
</reference>
<dbReference type="InterPro" id="IPR036374">
    <property type="entry name" value="OxRdtase_Mopterin-bd_sf"/>
</dbReference>
<dbReference type="EMBL" id="JBBEGL010000002">
    <property type="protein sequence ID" value="MEJ2885925.1"/>
    <property type="molecule type" value="Genomic_DNA"/>
</dbReference>
<proteinExistence type="predicted"/>
<sequence>MTTQPAGTTVHSSQPYNAEPPRTALADRDLTPVDAFYHRNHAAERPRLDPATWALRVDGMVERPATFSLDALRERFREHSEVVTLQCAGNRRAGLMEVADPPGETPWGPGATGTARWAGVRLADVLREAGVAPGATDVAFTGADVAEEADEPYAVSVPLEKALADEVLLAWSMNDAPLPSAHGAPVRVVVPGWIGARSVKWLERVTVADEPSRGHFQAVAYRLLPADDAPAPGRGVALGPIAVNADVLSPADGAEVPAGPVRVTGDALAGGDRTVVRVDVSTDDGATWHEADLEPQASRWSWRHWHTTLDLPAGTTRVVARAWDSAAGVQPADPAELWNPKGYVNNSWARVTLHAVASGGG</sequence>
<evidence type="ECO:0000313" key="8">
    <source>
        <dbReference type="EMBL" id="MEJ2885925.1"/>
    </source>
</evidence>
<evidence type="ECO:0000313" key="9">
    <source>
        <dbReference type="Proteomes" id="UP001370100"/>
    </source>
</evidence>
<keyword evidence="4" id="KW-0560">Oxidoreductase</keyword>
<feature type="compositionally biased region" description="Polar residues" evidence="5">
    <location>
        <begin position="1"/>
        <end position="16"/>
    </location>
</feature>
<evidence type="ECO:0000259" key="6">
    <source>
        <dbReference type="Pfam" id="PF00174"/>
    </source>
</evidence>
<gene>
    <name evidence="8" type="ORF">WCD41_05650</name>
</gene>
<feature type="region of interest" description="Disordered" evidence="5">
    <location>
        <begin position="1"/>
        <end position="25"/>
    </location>
</feature>
<keyword evidence="9" id="KW-1185">Reference proteome</keyword>
<evidence type="ECO:0000259" key="7">
    <source>
        <dbReference type="Pfam" id="PF03404"/>
    </source>
</evidence>
<dbReference type="Pfam" id="PF03404">
    <property type="entry name" value="Mo-co_dimer"/>
    <property type="match status" value="1"/>
</dbReference>